<accession>A0A9P5X3P8</accession>
<evidence type="ECO:0000313" key="1">
    <source>
        <dbReference type="EMBL" id="KAF9442655.1"/>
    </source>
</evidence>
<dbReference type="AlphaFoldDB" id="A0A9P5X3P8"/>
<keyword evidence="2" id="KW-1185">Reference proteome</keyword>
<dbReference type="Proteomes" id="UP000807342">
    <property type="component" value="Unassembled WGS sequence"/>
</dbReference>
<name>A0A9P5X3P8_9AGAR</name>
<evidence type="ECO:0000313" key="2">
    <source>
        <dbReference type="Proteomes" id="UP000807342"/>
    </source>
</evidence>
<protein>
    <submittedName>
        <fullName evidence="1">Uncharacterized protein</fullName>
    </submittedName>
</protein>
<sequence length="91" mass="10196">MTLLRLPPVGQVTVLRPLEMTIPLFLVLSPYHRALPRPRNLCLPPLPNNLLLRLPPLPPNLPPLPPLPPLLLARLHLLRPLLASWVVLVVC</sequence>
<organism evidence="1 2">
    <name type="scientific">Macrolepiota fuliginosa MF-IS2</name>
    <dbReference type="NCBI Taxonomy" id="1400762"/>
    <lineage>
        <taxon>Eukaryota</taxon>
        <taxon>Fungi</taxon>
        <taxon>Dikarya</taxon>
        <taxon>Basidiomycota</taxon>
        <taxon>Agaricomycotina</taxon>
        <taxon>Agaricomycetes</taxon>
        <taxon>Agaricomycetidae</taxon>
        <taxon>Agaricales</taxon>
        <taxon>Agaricineae</taxon>
        <taxon>Agaricaceae</taxon>
        <taxon>Macrolepiota</taxon>
    </lineage>
</organism>
<reference evidence="1" key="1">
    <citation type="submission" date="2020-11" db="EMBL/GenBank/DDBJ databases">
        <authorList>
            <consortium name="DOE Joint Genome Institute"/>
            <person name="Ahrendt S."/>
            <person name="Riley R."/>
            <person name="Andreopoulos W."/>
            <person name="Labutti K."/>
            <person name="Pangilinan J."/>
            <person name="Ruiz-Duenas F.J."/>
            <person name="Barrasa J.M."/>
            <person name="Sanchez-Garcia M."/>
            <person name="Camarero S."/>
            <person name="Miyauchi S."/>
            <person name="Serrano A."/>
            <person name="Linde D."/>
            <person name="Babiker R."/>
            <person name="Drula E."/>
            <person name="Ayuso-Fernandez I."/>
            <person name="Pacheco R."/>
            <person name="Padilla G."/>
            <person name="Ferreira P."/>
            <person name="Barriuso J."/>
            <person name="Kellner H."/>
            <person name="Castanera R."/>
            <person name="Alfaro M."/>
            <person name="Ramirez L."/>
            <person name="Pisabarro A.G."/>
            <person name="Kuo A."/>
            <person name="Tritt A."/>
            <person name="Lipzen A."/>
            <person name="He G."/>
            <person name="Yan M."/>
            <person name="Ng V."/>
            <person name="Cullen D."/>
            <person name="Martin F."/>
            <person name="Rosso M.-N."/>
            <person name="Henrissat B."/>
            <person name="Hibbett D."/>
            <person name="Martinez A.T."/>
            <person name="Grigoriev I.V."/>
        </authorList>
    </citation>
    <scope>NUCLEOTIDE SEQUENCE</scope>
    <source>
        <strain evidence="1">MF-IS2</strain>
    </source>
</reference>
<dbReference type="EMBL" id="MU151588">
    <property type="protein sequence ID" value="KAF9442655.1"/>
    <property type="molecule type" value="Genomic_DNA"/>
</dbReference>
<proteinExistence type="predicted"/>
<gene>
    <name evidence="1" type="ORF">P691DRAFT_810265</name>
</gene>
<comment type="caution">
    <text evidence="1">The sequence shown here is derived from an EMBL/GenBank/DDBJ whole genome shotgun (WGS) entry which is preliminary data.</text>
</comment>